<evidence type="ECO:0000256" key="3">
    <source>
        <dbReference type="ARBA" id="ARBA00022679"/>
    </source>
</evidence>
<evidence type="ECO:0000259" key="6">
    <source>
        <dbReference type="PROSITE" id="PS50109"/>
    </source>
</evidence>
<organism evidence="9 10">
    <name type="scientific">Hymenobacter ginsengisoli</name>
    <dbReference type="NCBI Taxonomy" id="1051626"/>
    <lineage>
        <taxon>Bacteria</taxon>
        <taxon>Pseudomonadati</taxon>
        <taxon>Bacteroidota</taxon>
        <taxon>Cytophagia</taxon>
        <taxon>Cytophagales</taxon>
        <taxon>Hymenobacteraceae</taxon>
        <taxon>Hymenobacter</taxon>
    </lineage>
</organism>
<feature type="domain" description="PAS" evidence="7">
    <location>
        <begin position="333"/>
        <end position="408"/>
    </location>
</feature>
<dbReference type="InterPro" id="IPR036890">
    <property type="entry name" value="HATPase_C_sf"/>
</dbReference>
<dbReference type="NCBIfam" id="TIGR00229">
    <property type="entry name" value="sensory_box"/>
    <property type="match status" value="2"/>
</dbReference>
<keyword evidence="5" id="KW-0902">Two-component regulatory system</keyword>
<dbReference type="InterPro" id="IPR005467">
    <property type="entry name" value="His_kinase_dom"/>
</dbReference>
<dbReference type="Pfam" id="PF02518">
    <property type="entry name" value="HATPase_c"/>
    <property type="match status" value="1"/>
</dbReference>
<dbReference type="InterPro" id="IPR013655">
    <property type="entry name" value="PAS_fold_3"/>
</dbReference>
<gene>
    <name evidence="9" type="ORF">GCM10023172_25140</name>
</gene>
<dbReference type="SMART" id="SM00387">
    <property type="entry name" value="HATPase_c"/>
    <property type="match status" value="1"/>
</dbReference>
<dbReference type="Gene3D" id="1.20.5.1930">
    <property type="match status" value="1"/>
</dbReference>
<comment type="catalytic activity">
    <reaction evidence="1">
        <text>ATP + protein L-histidine = ADP + protein N-phospho-L-histidine.</text>
        <dbReference type="EC" id="2.7.13.3"/>
    </reaction>
</comment>
<dbReference type="SUPFAM" id="SSF55785">
    <property type="entry name" value="PYP-like sensor domain (PAS domain)"/>
    <property type="match status" value="4"/>
</dbReference>
<dbReference type="InterPro" id="IPR035965">
    <property type="entry name" value="PAS-like_dom_sf"/>
</dbReference>
<evidence type="ECO:0000256" key="5">
    <source>
        <dbReference type="ARBA" id="ARBA00023012"/>
    </source>
</evidence>
<dbReference type="InterPro" id="IPR050482">
    <property type="entry name" value="Sensor_HK_TwoCompSys"/>
</dbReference>
<dbReference type="Proteomes" id="UP001501243">
    <property type="component" value="Unassembled WGS sequence"/>
</dbReference>
<dbReference type="Pfam" id="PF13426">
    <property type="entry name" value="PAS_9"/>
    <property type="match status" value="1"/>
</dbReference>
<dbReference type="PROSITE" id="PS50109">
    <property type="entry name" value="HIS_KIN"/>
    <property type="match status" value="1"/>
</dbReference>
<dbReference type="EMBL" id="BAABGQ010000006">
    <property type="protein sequence ID" value="GAA4502169.1"/>
    <property type="molecule type" value="Genomic_DNA"/>
</dbReference>
<feature type="domain" description="Histidine kinase" evidence="6">
    <location>
        <begin position="698"/>
        <end position="787"/>
    </location>
</feature>
<evidence type="ECO:0000313" key="9">
    <source>
        <dbReference type="EMBL" id="GAA4502169.1"/>
    </source>
</evidence>
<dbReference type="InterPro" id="IPR003594">
    <property type="entry name" value="HATPase_dom"/>
</dbReference>
<protein>
    <recommendedName>
        <fullName evidence="2">histidine kinase</fullName>
        <ecNumber evidence="2">2.7.13.3</ecNumber>
    </recommendedName>
</protein>
<dbReference type="PROSITE" id="PS50112">
    <property type="entry name" value="PAS"/>
    <property type="match status" value="1"/>
</dbReference>
<dbReference type="SMART" id="SM00091">
    <property type="entry name" value="PAS"/>
    <property type="match status" value="4"/>
</dbReference>
<dbReference type="Gene3D" id="3.30.450.20">
    <property type="entry name" value="PAS domain"/>
    <property type="match status" value="4"/>
</dbReference>
<dbReference type="CDD" id="cd16917">
    <property type="entry name" value="HATPase_UhpB-NarQ-NarX-like"/>
    <property type="match status" value="1"/>
</dbReference>
<dbReference type="InterPro" id="IPR001610">
    <property type="entry name" value="PAC"/>
</dbReference>
<dbReference type="Pfam" id="PF08447">
    <property type="entry name" value="PAS_3"/>
    <property type="match status" value="1"/>
</dbReference>
<evidence type="ECO:0000259" key="7">
    <source>
        <dbReference type="PROSITE" id="PS50112"/>
    </source>
</evidence>
<keyword evidence="4" id="KW-0418">Kinase</keyword>
<dbReference type="PANTHER" id="PTHR24421">
    <property type="entry name" value="NITRATE/NITRITE SENSOR PROTEIN NARX-RELATED"/>
    <property type="match status" value="1"/>
</dbReference>
<dbReference type="CDD" id="cd00130">
    <property type="entry name" value="PAS"/>
    <property type="match status" value="2"/>
</dbReference>
<dbReference type="RefSeq" id="WP_208130076.1">
    <property type="nucleotide sequence ID" value="NZ_BAABGQ010000006.1"/>
</dbReference>
<dbReference type="Gene3D" id="2.10.70.100">
    <property type="match status" value="1"/>
</dbReference>
<accession>A0ABP8QHY1</accession>
<keyword evidence="3" id="KW-0808">Transferase</keyword>
<dbReference type="PROSITE" id="PS50113">
    <property type="entry name" value="PAC"/>
    <property type="match status" value="1"/>
</dbReference>
<dbReference type="InterPro" id="IPR000700">
    <property type="entry name" value="PAS-assoc_C"/>
</dbReference>
<reference evidence="10" key="1">
    <citation type="journal article" date="2019" name="Int. J. Syst. Evol. Microbiol.">
        <title>The Global Catalogue of Microorganisms (GCM) 10K type strain sequencing project: providing services to taxonomists for standard genome sequencing and annotation.</title>
        <authorList>
            <consortium name="The Broad Institute Genomics Platform"/>
            <consortium name="The Broad Institute Genome Sequencing Center for Infectious Disease"/>
            <person name="Wu L."/>
            <person name="Ma J."/>
        </authorList>
    </citation>
    <scope>NUCLEOTIDE SEQUENCE [LARGE SCALE GENOMIC DNA]</scope>
    <source>
        <strain evidence="10">JCM 17841</strain>
    </source>
</reference>
<dbReference type="EC" id="2.7.13.3" evidence="2"/>
<keyword evidence="10" id="KW-1185">Reference proteome</keyword>
<dbReference type="Pfam" id="PF13188">
    <property type="entry name" value="PAS_8"/>
    <property type="match status" value="1"/>
</dbReference>
<dbReference type="InterPro" id="IPR000014">
    <property type="entry name" value="PAS"/>
</dbReference>
<evidence type="ECO:0000259" key="8">
    <source>
        <dbReference type="PROSITE" id="PS50113"/>
    </source>
</evidence>
<dbReference type="PRINTS" id="PR00344">
    <property type="entry name" value="BCTRLSENSOR"/>
</dbReference>
<dbReference type="InterPro" id="IPR004358">
    <property type="entry name" value="Sig_transdc_His_kin-like_C"/>
</dbReference>
<dbReference type="SMART" id="SM00086">
    <property type="entry name" value="PAC"/>
    <property type="match status" value="2"/>
</dbReference>
<name>A0ABP8QHY1_9BACT</name>
<evidence type="ECO:0000256" key="1">
    <source>
        <dbReference type="ARBA" id="ARBA00000085"/>
    </source>
</evidence>
<evidence type="ECO:0000256" key="2">
    <source>
        <dbReference type="ARBA" id="ARBA00012438"/>
    </source>
</evidence>
<dbReference type="SUPFAM" id="SSF55874">
    <property type="entry name" value="ATPase domain of HSP90 chaperone/DNA topoisomerase II/histidine kinase"/>
    <property type="match status" value="1"/>
</dbReference>
<evidence type="ECO:0000313" key="10">
    <source>
        <dbReference type="Proteomes" id="UP001501243"/>
    </source>
</evidence>
<proteinExistence type="predicted"/>
<comment type="caution">
    <text evidence="9">The sequence shown here is derived from an EMBL/GenBank/DDBJ whole genome shotgun (WGS) entry which is preliminary data.</text>
</comment>
<feature type="domain" description="PAC" evidence="8">
    <location>
        <begin position="411"/>
        <end position="464"/>
    </location>
</feature>
<evidence type="ECO:0000256" key="4">
    <source>
        <dbReference type="ARBA" id="ARBA00022777"/>
    </source>
</evidence>
<sequence length="788" mass="87931">MDKPSRSTVPLIDHRAALRSLRERAERRRLVSESLPPTTSAEVKRLVQELQVHQIELEMQYEELLVLQAEAERSRMQYVELYDFAPVGYCTLAANGTLLQLNLCTSQLLGQERRQLLGRRLALFVVPAERHLFADFLSQLWAAPGQRRSCELTMRGPREELFYAQLEGVATPESDDETQPPSSCRLALFDVTARRQATDQLGASEARFRATFEQARDGMLLLDNQCFTDINPVGLHLLGILDKSQVLGRPLASFWPEMQPNGRRSLDVLMQCLHTAQTQGWCRLEWMRYSPAGEEIWDEMSFNPVVVNGLSLMHASWRDVTARKLGEQLLQESESRLQLALAAANTGVWAWEPASDVLYQDARAQEILGLVPPEADRPLVPFAQLRQALHPTDAARVEEALAVAQREHSVVDIEHRLLRPDGSVRHVASMGRFSYDEHTGQPLRFVGLVRDITARRQTEEALGSRNRLLGSILQNLPVLVARLGPDGRFREHVGQAVGRMHLAENELVGQLAAEVFPHSASHVQRLLAGERHNYAVNVLYNGQPVHLQCFGFFDEVQQEVVIFALDITEPELLKEETTRLRLRQQQEVLSAILSTQEEERRRIAEGLHNGVGQLLYGTRLHLDTLPPSEGVRASQQLLKEAIEATRSISFELTPSILEDFGLEVALRELVSRIPASLSVDLNLHGLGEPLPGLLATAVYRIVQELLNNVMKHAQAQEVFVQVSREENQLHLSVEDDGVGFDAGAESSLTGIGLAGIRTRVGLLGGTISINSRPGRGTGFFLNVPVPAA</sequence>
<dbReference type="Gene3D" id="3.30.565.10">
    <property type="entry name" value="Histidine kinase-like ATPase, C-terminal domain"/>
    <property type="match status" value="1"/>
</dbReference>